<name>A0A286F5I5_9BACT</name>
<reference evidence="2" key="1">
    <citation type="submission" date="2017-09" db="EMBL/GenBank/DDBJ databases">
        <authorList>
            <person name="Varghese N."/>
            <person name="Submissions S."/>
        </authorList>
    </citation>
    <scope>NUCLEOTIDE SEQUENCE [LARGE SCALE GENOMIC DNA]</scope>
    <source>
        <strain evidence="2">DSM 29961</strain>
    </source>
</reference>
<dbReference type="AlphaFoldDB" id="A0A286F5I5"/>
<proteinExistence type="predicted"/>
<organism evidence="1 2">
    <name type="scientific">Spirosoma fluviale</name>
    <dbReference type="NCBI Taxonomy" id="1597977"/>
    <lineage>
        <taxon>Bacteria</taxon>
        <taxon>Pseudomonadati</taxon>
        <taxon>Bacteroidota</taxon>
        <taxon>Cytophagia</taxon>
        <taxon>Cytophagales</taxon>
        <taxon>Cytophagaceae</taxon>
        <taxon>Spirosoma</taxon>
    </lineage>
</organism>
<gene>
    <name evidence="1" type="ORF">SAMN06269250_0477</name>
</gene>
<dbReference type="EMBL" id="OCNH01000001">
    <property type="protein sequence ID" value="SOD78468.1"/>
    <property type="molecule type" value="Genomic_DNA"/>
</dbReference>
<accession>A0A286F5I5</accession>
<evidence type="ECO:0000313" key="1">
    <source>
        <dbReference type="EMBL" id="SOD78468.1"/>
    </source>
</evidence>
<keyword evidence="2" id="KW-1185">Reference proteome</keyword>
<dbReference type="RefSeq" id="WP_097124200.1">
    <property type="nucleotide sequence ID" value="NZ_OCNH01000001.1"/>
</dbReference>
<sequence>MTTFEQVLRKAQTLQEALEKVQSNHFYWQKKTRPLLEATLKQVQTGADINWLFHEVNAESVQLRINDDQEQELAALTFRLAYNSLVSIHVTYYTTLHNPEARALTYADLHTVEPGQVDESLIHNSVTRFIDLLLKEYFTQPAHDENLRAKRYIRTSVPPQR</sequence>
<dbReference type="Proteomes" id="UP000219452">
    <property type="component" value="Unassembled WGS sequence"/>
</dbReference>
<evidence type="ECO:0000313" key="2">
    <source>
        <dbReference type="Proteomes" id="UP000219452"/>
    </source>
</evidence>
<protein>
    <submittedName>
        <fullName evidence="1">Uncharacterized protein</fullName>
    </submittedName>
</protein>
<dbReference type="OrthoDB" id="961990at2"/>